<comment type="caution">
    <text evidence="1">The sequence shown here is derived from an EMBL/GenBank/DDBJ whole genome shotgun (WGS) entry which is preliminary data.</text>
</comment>
<organism evidence="1 2">
    <name type="scientific">Ensete ventricosum</name>
    <name type="common">Abyssinian banana</name>
    <name type="synonym">Musa ensete</name>
    <dbReference type="NCBI Taxonomy" id="4639"/>
    <lineage>
        <taxon>Eukaryota</taxon>
        <taxon>Viridiplantae</taxon>
        <taxon>Streptophyta</taxon>
        <taxon>Embryophyta</taxon>
        <taxon>Tracheophyta</taxon>
        <taxon>Spermatophyta</taxon>
        <taxon>Magnoliopsida</taxon>
        <taxon>Liliopsida</taxon>
        <taxon>Zingiberales</taxon>
        <taxon>Musaceae</taxon>
        <taxon>Ensete</taxon>
    </lineage>
</organism>
<evidence type="ECO:0000313" key="2">
    <source>
        <dbReference type="Proteomes" id="UP000287651"/>
    </source>
</evidence>
<gene>
    <name evidence="1" type="ORF">B296_00027168</name>
</gene>
<accession>A0A426XIB5</accession>
<name>A0A426XIB5_ENSVE</name>
<protein>
    <submittedName>
        <fullName evidence="1">Uncharacterized protein</fullName>
    </submittedName>
</protein>
<dbReference type="AlphaFoldDB" id="A0A426XIB5"/>
<reference evidence="1 2" key="1">
    <citation type="journal article" date="2014" name="Agronomy (Basel)">
        <title>A Draft Genome Sequence for Ensete ventricosum, the Drought-Tolerant Tree Against Hunger.</title>
        <authorList>
            <person name="Harrison J."/>
            <person name="Moore K.A."/>
            <person name="Paszkiewicz K."/>
            <person name="Jones T."/>
            <person name="Grant M."/>
            <person name="Ambacheew D."/>
            <person name="Muzemil S."/>
            <person name="Studholme D.J."/>
        </authorList>
    </citation>
    <scope>NUCLEOTIDE SEQUENCE [LARGE SCALE GENOMIC DNA]</scope>
</reference>
<feature type="non-terminal residue" evidence="1">
    <location>
        <position position="64"/>
    </location>
</feature>
<sequence>MGEKREIPNLPQFPVRFVAHGRFFIGRLPSTCVGRRGEKGEGNDVTLFPRARMRRRLVSPFFLI</sequence>
<dbReference type="Proteomes" id="UP000287651">
    <property type="component" value="Unassembled WGS sequence"/>
</dbReference>
<dbReference type="EMBL" id="AMZH03020420">
    <property type="protein sequence ID" value="RRT39180.1"/>
    <property type="molecule type" value="Genomic_DNA"/>
</dbReference>
<proteinExistence type="predicted"/>
<evidence type="ECO:0000313" key="1">
    <source>
        <dbReference type="EMBL" id="RRT39180.1"/>
    </source>
</evidence>